<comment type="caution">
    <text evidence="2">The sequence shown here is derived from an EMBL/GenBank/DDBJ whole genome shotgun (WGS) entry which is preliminary data.</text>
</comment>
<dbReference type="Pfam" id="PF24626">
    <property type="entry name" value="SH3_Tf2-1"/>
    <property type="match status" value="1"/>
</dbReference>
<dbReference type="Proteomes" id="UP000321393">
    <property type="component" value="Unassembled WGS sequence"/>
</dbReference>
<reference evidence="2 3" key="1">
    <citation type="submission" date="2019-08" db="EMBL/GenBank/DDBJ databases">
        <title>Draft genome sequences of two oriental melons (Cucumis melo L. var makuwa).</title>
        <authorList>
            <person name="Kwon S.-Y."/>
        </authorList>
    </citation>
    <scope>NUCLEOTIDE SEQUENCE [LARGE SCALE GENOMIC DNA]</scope>
    <source>
        <strain evidence="3">cv. SW 3</strain>
        <tissue evidence="2">Leaf</tissue>
    </source>
</reference>
<feature type="domain" description="Tf2-1-like SH3-like" evidence="1">
    <location>
        <begin position="106"/>
        <end position="169"/>
    </location>
</feature>
<protein>
    <recommendedName>
        <fullName evidence="1">Tf2-1-like SH3-like domain-containing protein</fullName>
    </recommendedName>
</protein>
<dbReference type="PANTHER" id="PTHR46148">
    <property type="entry name" value="CHROMO DOMAIN-CONTAINING PROTEIN"/>
    <property type="match status" value="1"/>
</dbReference>
<dbReference type="PANTHER" id="PTHR46148:SF44">
    <property type="entry name" value="GAG-POL POLYPROTEIN"/>
    <property type="match status" value="1"/>
</dbReference>
<sequence>MEAQVTQIILVNASPNSTQGENPQAKESCDKIVRLEAVGGPRSNDMQVKMDVPTTRSANRVQGSNEMSRNPHNTTEKNVEESMFNHFGQRVVDHRMPINSNVSRVGDKVFVQLSPWKGVIRFGRKEKLSRRYIGPYEILACMGPVAYKSRFLLKLSRIDNVFHISMLETLNEAHSSFSHESQYIMPSRVALARVPSLDCMMQLAQHLFLA</sequence>
<dbReference type="OrthoDB" id="1637837at2759"/>
<evidence type="ECO:0000259" key="1">
    <source>
        <dbReference type="Pfam" id="PF24626"/>
    </source>
</evidence>
<dbReference type="AlphaFoldDB" id="A0A5A7TFU7"/>
<evidence type="ECO:0000313" key="2">
    <source>
        <dbReference type="EMBL" id="KAA0042304.1"/>
    </source>
</evidence>
<organism evidence="2 3">
    <name type="scientific">Cucumis melo var. makuwa</name>
    <name type="common">Oriental melon</name>
    <dbReference type="NCBI Taxonomy" id="1194695"/>
    <lineage>
        <taxon>Eukaryota</taxon>
        <taxon>Viridiplantae</taxon>
        <taxon>Streptophyta</taxon>
        <taxon>Embryophyta</taxon>
        <taxon>Tracheophyta</taxon>
        <taxon>Spermatophyta</taxon>
        <taxon>Magnoliopsida</taxon>
        <taxon>eudicotyledons</taxon>
        <taxon>Gunneridae</taxon>
        <taxon>Pentapetalae</taxon>
        <taxon>rosids</taxon>
        <taxon>fabids</taxon>
        <taxon>Cucurbitales</taxon>
        <taxon>Cucurbitaceae</taxon>
        <taxon>Benincaseae</taxon>
        <taxon>Cucumis</taxon>
    </lineage>
</organism>
<gene>
    <name evidence="2" type="ORF">E6C27_scaffold824G001010</name>
</gene>
<evidence type="ECO:0000313" key="3">
    <source>
        <dbReference type="Proteomes" id="UP000321393"/>
    </source>
</evidence>
<dbReference type="InterPro" id="IPR056924">
    <property type="entry name" value="SH3_Tf2-1"/>
</dbReference>
<proteinExistence type="predicted"/>
<accession>A0A5A7TFU7</accession>
<name>A0A5A7TFU7_CUCMM</name>
<dbReference type="EMBL" id="SSTE01016190">
    <property type="protein sequence ID" value="KAA0042304.1"/>
    <property type="molecule type" value="Genomic_DNA"/>
</dbReference>